<sequence>MAVIREGVIVGGEYFGWKVLIDDDRCGDTGGYYMYLKKSDDEGFDYWFECEAGLAAQLADFDVDWMS</sequence>
<gene>
    <name evidence="1" type="ORF">EJA05_15395</name>
</gene>
<evidence type="ECO:0000313" key="2">
    <source>
        <dbReference type="Proteomes" id="UP000268230"/>
    </source>
</evidence>
<proteinExistence type="predicted"/>
<evidence type="ECO:0000313" key="1">
    <source>
        <dbReference type="EMBL" id="AZL69026.1"/>
    </source>
</evidence>
<dbReference type="OrthoDB" id="6915139at2"/>
<name>A0A3Q8U207_9PSED</name>
<dbReference type="EMBL" id="CP034338">
    <property type="protein sequence ID" value="AZL69026.1"/>
    <property type="molecule type" value="Genomic_DNA"/>
</dbReference>
<protein>
    <submittedName>
        <fullName evidence="1">Uncharacterized protein</fullName>
    </submittedName>
</protein>
<reference evidence="1 2" key="1">
    <citation type="submission" date="2018-12" db="EMBL/GenBank/DDBJ databases">
        <authorList>
            <person name="Li S."/>
            <person name="Yang R."/>
            <person name="Chen G."/>
            <person name="Zou L."/>
            <person name="Zhang C."/>
            <person name="Chen Y."/>
            <person name="Liu Z."/>
            <person name="Li Y."/>
            <person name="Yan Y."/>
            <person name="Huang M."/>
            <person name="Chen T."/>
        </authorList>
    </citation>
    <scope>NUCLEOTIDE SEQUENCE [LARGE SCALE GENOMIC DNA]</scope>
    <source>
        <strain evidence="1 2">1257</strain>
    </source>
</reference>
<accession>A0A3Q8U207</accession>
<dbReference type="KEGG" id="pory:EJA05_15395"/>
<dbReference type="Proteomes" id="UP000268230">
    <property type="component" value="Chromosome"/>
</dbReference>
<dbReference type="AlphaFoldDB" id="A0A3Q8U207"/>
<organism evidence="1 2">
    <name type="scientific">Pseudomonas entomophila</name>
    <dbReference type="NCBI Taxonomy" id="312306"/>
    <lineage>
        <taxon>Bacteria</taxon>
        <taxon>Pseudomonadati</taxon>
        <taxon>Pseudomonadota</taxon>
        <taxon>Gammaproteobacteria</taxon>
        <taxon>Pseudomonadales</taxon>
        <taxon>Pseudomonadaceae</taxon>
        <taxon>Pseudomonas</taxon>
    </lineage>
</organism>